<dbReference type="GO" id="GO:0050515">
    <property type="term" value="F:4-(cytidine 5'-diphospho)-2-C-methyl-D-erythritol kinase activity"/>
    <property type="evidence" value="ECO:0007669"/>
    <property type="project" value="TreeGrafter"/>
</dbReference>
<dbReference type="InterPro" id="IPR036554">
    <property type="entry name" value="GHMP_kinase_C_sf"/>
</dbReference>
<sequence length="237" mass="26491">MKIKAYAKVNLYLKVQPNKKPNKLHKINSLITMVEDLYDVIEIKKSSSFGITLKTNVSEINNANNYAFIAAAMFLKFYRLKTGVEIKIIKNIPLGSGLGGGSSNAISTLNLMAIIFEKKLSPFLIKKVCQKIGFDSYFFASNFKSAVVKGFGQKIMPISVKEKIYKKDLILSPKINCNTGKVYQKYDEIFDNKFLSDKNSLTQACLALYPELLGVYKSHEKIILSGSGSTFIKINAD</sequence>
<dbReference type="InterPro" id="IPR020568">
    <property type="entry name" value="Ribosomal_Su5_D2-typ_SF"/>
</dbReference>
<gene>
    <name evidence="6" type="primary">ispE</name>
    <name evidence="6" type="ORF">SSABA_v1c09180</name>
</gene>
<reference evidence="6 7" key="1">
    <citation type="journal article" date="2014" name="Genome Biol. Evol.">
        <title>Molecular evolution of the substrate utilization strategies and putative virulence factors in mosquito-associated Spiroplasma species.</title>
        <authorList>
            <person name="Chang T.H."/>
            <person name="Lo W.S."/>
            <person name="Ku C."/>
            <person name="Chen L.L."/>
            <person name="Kuo C.H."/>
        </authorList>
    </citation>
    <scope>NUCLEOTIDE SEQUENCE [LARGE SCALE GENOMIC DNA]</scope>
    <source>
        <strain evidence="6">Ar-1343</strain>
    </source>
</reference>
<dbReference type="Gene3D" id="3.30.230.10">
    <property type="match status" value="1"/>
</dbReference>
<evidence type="ECO:0000256" key="2">
    <source>
        <dbReference type="ARBA" id="ARBA00022741"/>
    </source>
</evidence>
<evidence type="ECO:0000256" key="1">
    <source>
        <dbReference type="ARBA" id="ARBA00022679"/>
    </source>
</evidence>
<proteinExistence type="predicted"/>
<dbReference type="RefSeq" id="WP_025251453.1">
    <property type="nucleotide sequence ID" value="NZ_CP006934.1"/>
</dbReference>
<keyword evidence="7" id="KW-1185">Reference proteome</keyword>
<dbReference type="AlphaFoldDB" id="W6AB86"/>
<dbReference type="PANTHER" id="PTHR43527:SF2">
    <property type="entry name" value="4-DIPHOSPHOCYTIDYL-2-C-METHYL-D-ERYTHRITOL KINASE, CHLOROPLASTIC"/>
    <property type="match status" value="1"/>
</dbReference>
<dbReference type="EMBL" id="CP006934">
    <property type="protein sequence ID" value="AHI54317.1"/>
    <property type="molecule type" value="Genomic_DNA"/>
</dbReference>
<dbReference type="Proteomes" id="UP000019265">
    <property type="component" value="Chromosome"/>
</dbReference>
<evidence type="ECO:0000259" key="5">
    <source>
        <dbReference type="Pfam" id="PF00288"/>
    </source>
</evidence>
<protein>
    <submittedName>
        <fullName evidence="6">4-diphosphocytidyl-2-C-methyl-D-erythritol kinase</fullName>
    </submittedName>
</protein>
<dbReference type="KEGG" id="ssab:SSABA_v1c09180"/>
<dbReference type="InterPro" id="IPR014721">
    <property type="entry name" value="Ribsml_uS5_D2-typ_fold_subgr"/>
</dbReference>
<dbReference type="OrthoDB" id="389264at2"/>
<evidence type="ECO:0000256" key="4">
    <source>
        <dbReference type="ARBA" id="ARBA00022840"/>
    </source>
</evidence>
<evidence type="ECO:0000256" key="3">
    <source>
        <dbReference type="ARBA" id="ARBA00022777"/>
    </source>
</evidence>
<dbReference type="eggNOG" id="COG1947">
    <property type="taxonomic scope" value="Bacteria"/>
</dbReference>
<evidence type="ECO:0000313" key="7">
    <source>
        <dbReference type="Proteomes" id="UP000019265"/>
    </source>
</evidence>
<name>W6AB86_9MOLU</name>
<dbReference type="GO" id="GO:0005524">
    <property type="term" value="F:ATP binding"/>
    <property type="evidence" value="ECO:0007669"/>
    <property type="project" value="UniProtKB-KW"/>
</dbReference>
<evidence type="ECO:0000313" key="6">
    <source>
        <dbReference type="EMBL" id="AHI54317.1"/>
    </source>
</evidence>
<dbReference type="SUPFAM" id="SSF54211">
    <property type="entry name" value="Ribosomal protein S5 domain 2-like"/>
    <property type="match status" value="1"/>
</dbReference>
<keyword evidence="4" id="KW-0067">ATP-binding</keyword>
<dbReference type="HOGENOM" id="CLU_053057_2_1_14"/>
<accession>W6AB86</accession>
<dbReference type="SUPFAM" id="SSF55060">
    <property type="entry name" value="GHMP Kinase, C-terminal domain"/>
    <property type="match status" value="1"/>
</dbReference>
<keyword evidence="3 6" id="KW-0418">Kinase</keyword>
<dbReference type="STRING" id="1276257.SSABA_v1c09180"/>
<dbReference type="Pfam" id="PF00288">
    <property type="entry name" value="GHMP_kinases_N"/>
    <property type="match status" value="1"/>
</dbReference>
<feature type="domain" description="GHMP kinase N-terminal" evidence="5">
    <location>
        <begin position="65"/>
        <end position="137"/>
    </location>
</feature>
<dbReference type="PATRIC" id="fig|1276257.3.peg.934"/>
<dbReference type="PANTHER" id="PTHR43527">
    <property type="entry name" value="4-DIPHOSPHOCYTIDYL-2-C-METHYL-D-ERYTHRITOL KINASE, CHLOROPLASTIC"/>
    <property type="match status" value="1"/>
</dbReference>
<dbReference type="InterPro" id="IPR006204">
    <property type="entry name" value="GHMP_kinase_N_dom"/>
</dbReference>
<keyword evidence="1" id="KW-0808">Transferase</keyword>
<organism evidence="6 7">
    <name type="scientific">Spiroplasma sabaudiense Ar-1343</name>
    <dbReference type="NCBI Taxonomy" id="1276257"/>
    <lineage>
        <taxon>Bacteria</taxon>
        <taxon>Bacillati</taxon>
        <taxon>Mycoplasmatota</taxon>
        <taxon>Mollicutes</taxon>
        <taxon>Entomoplasmatales</taxon>
        <taxon>Spiroplasmataceae</taxon>
        <taxon>Spiroplasma</taxon>
    </lineage>
</organism>
<keyword evidence="2" id="KW-0547">Nucleotide-binding</keyword>